<protein>
    <submittedName>
        <fullName evidence="1">Uncharacterized protein</fullName>
    </submittedName>
</protein>
<name>A0ABP3XTL8_9FLAO</name>
<dbReference type="RefSeq" id="WP_343764314.1">
    <property type="nucleotide sequence ID" value="NZ_BAAAFG010000005.1"/>
</dbReference>
<dbReference type="Pfam" id="PF02482">
    <property type="entry name" value="Ribosomal_S30AE"/>
    <property type="match status" value="1"/>
</dbReference>
<reference evidence="2" key="1">
    <citation type="journal article" date="2019" name="Int. J. Syst. Evol. Microbiol.">
        <title>The Global Catalogue of Microorganisms (GCM) 10K type strain sequencing project: providing services to taxonomists for standard genome sequencing and annotation.</title>
        <authorList>
            <consortium name="The Broad Institute Genomics Platform"/>
            <consortium name="The Broad Institute Genome Sequencing Center for Infectious Disease"/>
            <person name="Wu L."/>
            <person name="Ma J."/>
        </authorList>
    </citation>
    <scope>NUCLEOTIDE SEQUENCE [LARGE SCALE GENOMIC DNA]</scope>
    <source>
        <strain evidence="2">JCM 16082</strain>
    </source>
</reference>
<dbReference type="Gene3D" id="3.30.160.100">
    <property type="entry name" value="Ribosome hibernation promotion factor-like"/>
    <property type="match status" value="1"/>
</dbReference>
<evidence type="ECO:0000313" key="2">
    <source>
        <dbReference type="Proteomes" id="UP001500507"/>
    </source>
</evidence>
<sequence length="114" mass="13349">MLLSYRILDEQNKTMEINFNYDGVTKSERLEDFSKEKLGKLFEHYDFLIRADVFFKTENTTSTDTGMVTSIRLSAPGPRLFTDTNTNTFEDGIQTCVNELTRQLKKRKEKMKSF</sequence>
<dbReference type="SUPFAM" id="SSF69754">
    <property type="entry name" value="Ribosome binding protein Y (YfiA homologue)"/>
    <property type="match status" value="1"/>
</dbReference>
<organism evidence="1 2">
    <name type="scientific">Gangjinia marincola</name>
    <dbReference type="NCBI Taxonomy" id="578463"/>
    <lineage>
        <taxon>Bacteria</taxon>
        <taxon>Pseudomonadati</taxon>
        <taxon>Bacteroidota</taxon>
        <taxon>Flavobacteriia</taxon>
        <taxon>Flavobacteriales</taxon>
        <taxon>Flavobacteriaceae</taxon>
        <taxon>Gangjinia</taxon>
    </lineage>
</organism>
<keyword evidence="2" id="KW-1185">Reference proteome</keyword>
<dbReference type="InterPro" id="IPR036567">
    <property type="entry name" value="RHF-like"/>
</dbReference>
<dbReference type="Proteomes" id="UP001500507">
    <property type="component" value="Unassembled WGS sequence"/>
</dbReference>
<accession>A0ABP3XTL8</accession>
<proteinExistence type="predicted"/>
<gene>
    <name evidence="1" type="ORF">GCM10009117_08440</name>
</gene>
<dbReference type="EMBL" id="BAAAFG010000005">
    <property type="protein sequence ID" value="GAA0871698.1"/>
    <property type="molecule type" value="Genomic_DNA"/>
</dbReference>
<dbReference type="InterPro" id="IPR003489">
    <property type="entry name" value="RHF/RaiA"/>
</dbReference>
<evidence type="ECO:0000313" key="1">
    <source>
        <dbReference type="EMBL" id="GAA0871698.1"/>
    </source>
</evidence>
<comment type="caution">
    <text evidence="1">The sequence shown here is derived from an EMBL/GenBank/DDBJ whole genome shotgun (WGS) entry which is preliminary data.</text>
</comment>